<evidence type="ECO:0000256" key="1">
    <source>
        <dbReference type="ARBA" id="ARBA00008857"/>
    </source>
</evidence>
<dbReference type="InterPro" id="IPR011946">
    <property type="entry name" value="Integrase_integron-type"/>
</dbReference>
<dbReference type="PANTHER" id="PTHR30349:SF64">
    <property type="entry name" value="PROPHAGE INTEGRASE INTD-RELATED"/>
    <property type="match status" value="1"/>
</dbReference>
<dbReference type="InterPro" id="IPR011010">
    <property type="entry name" value="DNA_brk_join_enz"/>
</dbReference>
<sequence length="357" mass="41327">MTIKCPSDKSEMDHKPKLMDRLREALCSRHYSRRTEQTYCHWVKRFIFFHKVRHPAEMAEPEINDFLTHLAVKEKVSASTQNQALSALLFLYRHVIGREVGDLGKVIRARKPTRLPVVMTRDEVKAVLSNLSEDKWLIASLMYGAGLRLMECLRLRVQDIDFSRNEILVRDGKGAKDRITMLPELLKKPLQDHLRKVKAIHEKDLAEGWGRVQMPDALDRKYPNAPADWRWQWVFPQENRWKNTKTTEEGRHHMDESIMQRTVKEAVTSSGITKRASCHTFRHSFATHLLESGYDIRTIQELLGHKDVKTTMIYTHVLNYGPKGVRSPIDEPKAGSYTDQSKTPAFHNNSAQHKGGK</sequence>
<dbReference type="InterPro" id="IPR010998">
    <property type="entry name" value="Integrase_recombinase_N"/>
</dbReference>
<dbReference type="SUPFAM" id="SSF56349">
    <property type="entry name" value="DNA breaking-rejoining enzymes"/>
    <property type="match status" value="1"/>
</dbReference>
<evidence type="ECO:0000256" key="3">
    <source>
        <dbReference type="ARBA" id="ARBA00023125"/>
    </source>
</evidence>
<dbReference type="InterPro" id="IPR013762">
    <property type="entry name" value="Integrase-like_cat_sf"/>
</dbReference>
<dbReference type="InterPro" id="IPR044068">
    <property type="entry name" value="CB"/>
</dbReference>
<evidence type="ECO:0000313" key="9">
    <source>
        <dbReference type="EMBL" id="CAJ73190.1"/>
    </source>
</evidence>
<protein>
    <submittedName>
        <fullName evidence="9">Similar to site-specific tyrosine recombinase</fullName>
    </submittedName>
</protein>
<dbReference type="AlphaFoldDB" id="Q1Q6J5"/>
<dbReference type="GO" id="GO:0015074">
    <property type="term" value="P:DNA integration"/>
    <property type="evidence" value="ECO:0007669"/>
    <property type="project" value="UniProtKB-KW"/>
</dbReference>
<keyword evidence="3 5" id="KW-0238">DNA-binding</keyword>
<dbReference type="GO" id="GO:0006310">
    <property type="term" value="P:DNA recombination"/>
    <property type="evidence" value="ECO:0007669"/>
    <property type="project" value="UniProtKB-KW"/>
</dbReference>
<reference evidence="9" key="2">
    <citation type="submission" date="2006-01" db="EMBL/GenBank/DDBJ databases">
        <authorList>
            <person name="Genoscope"/>
        </authorList>
    </citation>
    <scope>NUCLEOTIDE SEQUENCE</scope>
</reference>
<reference evidence="9" key="1">
    <citation type="journal article" date="2006" name="Nature">
        <title>Deciphering the evolution and metabolism of an anammox bacterium from a community genome.</title>
        <authorList>
            <person name="Strous M."/>
            <person name="Pelletier E."/>
            <person name="Mangenot S."/>
            <person name="Rattei T."/>
            <person name="Lehner A."/>
            <person name="Taylor M.W."/>
            <person name="Horn M."/>
            <person name="Daims H."/>
            <person name="Bartol-Mavel D."/>
            <person name="Wincker P."/>
            <person name="Barbe V."/>
            <person name="Fonknechten N."/>
            <person name="Vallenet D."/>
            <person name="Segurens B."/>
            <person name="Schenowitz-Truong C."/>
            <person name="Medigue C."/>
            <person name="Collingro A."/>
            <person name="Snel B."/>
            <person name="Dutilh B.E."/>
            <person name="OpDenCamp H.J.M."/>
            <person name="vanDerDrift C."/>
            <person name="Cirpus I."/>
            <person name="vanDePas-Schoonen K.T."/>
            <person name="Harhangi H.R."/>
            <person name="vanNiftrik L."/>
            <person name="Schmid M."/>
            <person name="Keltjens J."/>
            <person name="vanDeVossenberg J."/>
            <person name="Kartal B."/>
            <person name="Meier H."/>
            <person name="Frishman D."/>
            <person name="Huynen M.A."/>
            <person name="Mewes H."/>
            <person name="Weissenbach J."/>
            <person name="Jetten M.S.M."/>
            <person name="Wagner M."/>
            <person name="LePaslier D."/>
        </authorList>
    </citation>
    <scope>NUCLEOTIDE SEQUENCE</scope>
</reference>
<gene>
    <name evidence="9" type="primary">xerD</name>
    <name evidence="9" type="ORF">kuste2443</name>
</gene>
<dbReference type="Pfam" id="PF13495">
    <property type="entry name" value="Phage_int_SAM_4"/>
    <property type="match status" value="1"/>
</dbReference>
<dbReference type="InterPro" id="IPR004107">
    <property type="entry name" value="Integrase_SAM-like_N"/>
</dbReference>
<comment type="similarity">
    <text evidence="1">Belongs to the 'phage' integrase family.</text>
</comment>
<feature type="domain" description="Core-binding (CB)" evidence="8">
    <location>
        <begin position="17"/>
        <end position="96"/>
    </location>
</feature>
<dbReference type="CDD" id="cd01193">
    <property type="entry name" value="INT_IntI_C"/>
    <property type="match status" value="1"/>
</dbReference>
<keyword evidence="2" id="KW-0229">DNA integration</keyword>
<dbReference type="PROSITE" id="PS51900">
    <property type="entry name" value="CB"/>
    <property type="match status" value="1"/>
</dbReference>
<accession>Q1Q6J5</accession>
<feature type="domain" description="Tyr recombinase" evidence="7">
    <location>
        <begin position="114"/>
        <end position="330"/>
    </location>
</feature>
<dbReference type="PANTHER" id="PTHR30349">
    <property type="entry name" value="PHAGE INTEGRASE-RELATED"/>
    <property type="match status" value="1"/>
</dbReference>
<dbReference type="EMBL" id="CT573071">
    <property type="protein sequence ID" value="CAJ73190.1"/>
    <property type="molecule type" value="Genomic_DNA"/>
</dbReference>
<dbReference type="PROSITE" id="PS51898">
    <property type="entry name" value="TYR_RECOMBINASE"/>
    <property type="match status" value="1"/>
</dbReference>
<feature type="compositionally biased region" description="Polar residues" evidence="6">
    <location>
        <begin position="337"/>
        <end position="357"/>
    </location>
</feature>
<dbReference type="InterPro" id="IPR050090">
    <property type="entry name" value="Tyrosine_recombinase_XerCD"/>
</dbReference>
<evidence type="ECO:0000256" key="5">
    <source>
        <dbReference type="PROSITE-ProRule" id="PRU01248"/>
    </source>
</evidence>
<dbReference type="Gene3D" id="1.10.150.130">
    <property type="match status" value="1"/>
</dbReference>
<evidence type="ECO:0000256" key="2">
    <source>
        <dbReference type="ARBA" id="ARBA00022908"/>
    </source>
</evidence>
<dbReference type="GO" id="GO:0003677">
    <property type="term" value="F:DNA binding"/>
    <property type="evidence" value="ECO:0007669"/>
    <property type="project" value="UniProtKB-UniRule"/>
</dbReference>
<dbReference type="Pfam" id="PF00589">
    <property type="entry name" value="Phage_integrase"/>
    <property type="match status" value="1"/>
</dbReference>
<organism evidence="9">
    <name type="scientific">Kuenenia stuttgartiensis</name>
    <dbReference type="NCBI Taxonomy" id="174633"/>
    <lineage>
        <taxon>Bacteria</taxon>
        <taxon>Pseudomonadati</taxon>
        <taxon>Planctomycetota</taxon>
        <taxon>Candidatus Brocadiia</taxon>
        <taxon>Candidatus Brocadiales</taxon>
        <taxon>Candidatus Brocadiaceae</taxon>
        <taxon>Candidatus Kuenenia</taxon>
    </lineage>
</organism>
<evidence type="ECO:0000259" key="8">
    <source>
        <dbReference type="PROSITE" id="PS51900"/>
    </source>
</evidence>
<proteinExistence type="inferred from homology"/>
<dbReference type="InterPro" id="IPR002104">
    <property type="entry name" value="Integrase_catalytic"/>
</dbReference>
<dbReference type="NCBIfam" id="TIGR02249">
    <property type="entry name" value="integrase_gron"/>
    <property type="match status" value="1"/>
</dbReference>
<feature type="region of interest" description="Disordered" evidence="6">
    <location>
        <begin position="324"/>
        <end position="357"/>
    </location>
</feature>
<dbReference type="Gene3D" id="1.10.443.10">
    <property type="entry name" value="Intergrase catalytic core"/>
    <property type="match status" value="1"/>
</dbReference>
<evidence type="ECO:0000256" key="6">
    <source>
        <dbReference type="SAM" id="MobiDB-lite"/>
    </source>
</evidence>
<dbReference type="RefSeq" id="WP_420886793.1">
    <property type="nucleotide sequence ID" value="NZ_OCTL01000144.1"/>
</dbReference>
<keyword evidence="4" id="KW-0233">DNA recombination</keyword>
<name>Q1Q6J5_KUEST</name>
<evidence type="ECO:0000256" key="4">
    <source>
        <dbReference type="ARBA" id="ARBA00023172"/>
    </source>
</evidence>
<evidence type="ECO:0000259" key="7">
    <source>
        <dbReference type="PROSITE" id="PS51898"/>
    </source>
</evidence>